<feature type="transmembrane region" description="Helical" evidence="1">
    <location>
        <begin position="12"/>
        <end position="35"/>
    </location>
</feature>
<reference evidence="2" key="1">
    <citation type="submission" date="2023-06" db="EMBL/GenBank/DDBJ databases">
        <title>Egi l300058.</title>
        <authorList>
            <person name="Gao L."/>
            <person name="Fang B.-Z."/>
            <person name="Li W.-J."/>
        </authorList>
    </citation>
    <scope>NUCLEOTIDE SEQUENCE</scope>
    <source>
        <strain evidence="2">EGI L300058</strain>
    </source>
</reference>
<organism evidence="2 3">
    <name type="scientific">Demequina muriae</name>
    <dbReference type="NCBI Taxonomy" id="3051664"/>
    <lineage>
        <taxon>Bacteria</taxon>
        <taxon>Bacillati</taxon>
        <taxon>Actinomycetota</taxon>
        <taxon>Actinomycetes</taxon>
        <taxon>Micrococcales</taxon>
        <taxon>Demequinaceae</taxon>
        <taxon>Demequina</taxon>
    </lineage>
</organism>
<protein>
    <recommendedName>
        <fullName evidence="4">WD40 repeat domain-containing protein</fullName>
    </recommendedName>
</protein>
<sequence length="350" mass="38814">MSKGGRSNDAGRFPVGVVIAIAVVGLAGFGAYWLLGEYGFIGDPSADATASPEAESAIEDDGRPEWLQGTAYELPPMTSPENELEPPARILEGWVWELVDEDWSLTVVREGEGDNYTWLSDFQALYLVSPTDDRFKISDLRTDFDMDLVHWDPELQVSWIKRGGKSDFEQVIEYDLISLDSTEDWSGSVVSSANVVEGGVANVEYRGDVGEGRELWVSYDPSGYATGVFWRDGTEWEPSLITDQIRRMAQQGFSRERGVDAWFDPASERAVYHGVFIDPDTQRLADEMWVVHDLATEEFDDTVVVAVPRDDCAPVDGPRSGTFEGDRIVALCGDAEYLLDPYGNAAPVER</sequence>
<evidence type="ECO:0000256" key="1">
    <source>
        <dbReference type="SAM" id="Phobius"/>
    </source>
</evidence>
<dbReference type="EMBL" id="JAUHQA010000001">
    <property type="protein sequence ID" value="MDN4480614.1"/>
    <property type="molecule type" value="Genomic_DNA"/>
</dbReference>
<dbReference type="Proteomes" id="UP001172708">
    <property type="component" value="Unassembled WGS sequence"/>
</dbReference>
<evidence type="ECO:0000313" key="2">
    <source>
        <dbReference type="EMBL" id="MDN4480614.1"/>
    </source>
</evidence>
<dbReference type="RefSeq" id="WP_301142048.1">
    <property type="nucleotide sequence ID" value="NZ_JAUHQA010000001.1"/>
</dbReference>
<name>A0ABT8GGQ2_9MICO</name>
<evidence type="ECO:0008006" key="4">
    <source>
        <dbReference type="Google" id="ProtNLM"/>
    </source>
</evidence>
<keyword evidence="1" id="KW-0812">Transmembrane</keyword>
<keyword evidence="3" id="KW-1185">Reference proteome</keyword>
<proteinExistence type="predicted"/>
<comment type="caution">
    <text evidence="2">The sequence shown here is derived from an EMBL/GenBank/DDBJ whole genome shotgun (WGS) entry which is preliminary data.</text>
</comment>
<keyword evidence="1" id="KW-1133">Transmembrane helix</keyword>
<accession>A0ABT8GGQ2</accession>
<keyword evidence="1" id="KW-0472">Membrane</keyword>
<evidence type="ECO:0000313" key="3">
    <source>
        <dbReference type="Proteomes" id="UP001172708"/>
    </source>
</evidence>
<gene>
    <name evidence="2" type="ORF">QQX02_06725</name>
</gene>